<reference evidence="4 5" key="1">
    <citation type="submission" date="2020-06" db="EMBL/GenBank/DDBJ databases">
        <title>Actinomadura xiongansis sp. nov., isolated from soil of Baiyangdian.</title>
        <authorList>
            <person name="Zhang X."/>
        </authorList>
    </citation>
    <scope>NUCLEOTIDE SEQUENCE [LARGE SCALE GENOMIC DNA]</scope>
    <source>
        <strain evidence="4 5">HBUM206468</strain>
    </source>
</reference>
<dbReference type="Gene3D" id="3.10.580.10">
    <property type="entry name" value="CBS-domain"/>
    <property type="match status" value="1"/>
</dbReference>
<proteinExistence type="predicted"/>
<dbReference type="EMBL" id="JABVEC010000014">
    <property type="protein sequence ID" value="MBC6467665.1"/>
    <property type="molecule type" value="Genomic_DNA"/>
</dbReference>
<evidence type="ECO:0000313" key="4">
    <source>
        <dbReference type="EMBL" id="MBC6467665.1"/>
    </source>
</evidence>
<evidence type="ECO:0000259" key="3">
    <source>
        <dbReference type="PROSITE" id="PS51371"/>
    </source>
</evidence>
<organism evidence="4 5">
    <name type="scientific">Actinomadura alba</name>
    <dbReference type="NCBI Taxonomy" id="406431"/>
    <lineage>
        <taxon>Bacteria</taxon>
        <taxon>Bacillati</taxon>
        <taxon>Actinomycetota</taxon>
        <taxon>Actinomycetes</taxon>
        <taxon>Streptosporangiales</taxon>
        <taxon>Thermomonosporaceae</taxon>
        <taxon>Actinomadura</taxon>
    </lineage>
</organism>
<dbReference type="RefSeq" id="WP_187244676.1">
    <property type="nucleotide sequence ID" value="NZ_BAAAOK010000010.1"/>
</dbReference>
<dbReference type="InterPro" id="IPR046342">
    <property type="entry name" value="CBS_dom_sf"/>
</dbReference>
<dbReference type="PROSITE" id="PS51371">
    <property type="entry name" value="CBS"/>
    <property type="match status" value="2"/>
</dbReference>
<comment type="caution">
    <text evidence="4">The sequence shown here is derived from an EMBL/GenBank/DDBJ whole genome shotgun (WGS) entry which is preliminary data.</text>
</comment>
<dbReference type="Proteomes" id="UP000805614">
    <property type="component" value="Unassembled WGS sequence"/>
</dbReference>
<dbReference type="InterPro" id="IPR051257">
    <property type="entry name" value="Diverse_CBS-Domain"/>
</dbReference>
<feature type="domain" description="CBS" evidence="3">
    <location>
        <begin position="8"/>
        <end position="67"/>
    </location>
</feature>
<sequence>MRIRDILRNKGTAVATVRPDATVRELLAMLAEHNIGAVVVSTDGRTIIGIVSERDVVRRMSVRGAALLDVPVSEIMTGDVRTCGPDDKVDGLRAIMTEHRIRHLPVVEDGVLSGIVSIGDVVKSAIEELETERQHLVGYIQTAQT</sequence>
<dbReference type="PANTHER" id="PTHR43080:SF2">
    <property type="entry name" value="CBS DOMAIN-CONTAINING PROTEIN"/>
    <property type="match status" value="1"/>
</dbReference>
<dbReference type="SUPFAM" id="SSF54631">
    <property type="entry name" value="CBS-domain pair"/>
    <property type="match status" value="1"/>
</dbReference>
<evidence type="ECO:0000256" key="1">
    <source>
        <dbReference type="ARBA" id="ARBA00023122"/>
    </source>
</evidence>
<feature type="domain" description="CBS" evidence="3">
    <location>
        <begin position="76"/>
        <end position="131"/>
    </location>
</feature>
<accession>A0ABR7LT67</accession>
<dbReference type="InterPro" id="IPR044725">
    <property type="entry name" value="CBSX3_CBS_dom"/>
</dbReference>
<dbReference type="CDD" id="cd04623">
    <property type="entry name" value="CBS_pair_bac_euk"/>
    <property type="match status" value="1"/>
</dbReference>
<evidence type="ECO:0000256" key="2">
    <source>
        <dbReference type="PROSITE-ProRule" id="PRU00703"/>
    </source>
</evidence>
<dbReference type="InterPro" id="IPR000644">
    <property type="entry name" value="CBS_dom"/>
</dbReference>
<dbReference type="PANTHER" id="PTHR43080">
    <property type="entry name" value="CBS DOMAIN-CONTAINING PROTEIN CBSX3, MITOCHONDRIAL"/>
    <property type="match status" value="1"/>
</dbReference>
<evidence type="ECO:0000313" key="5">
    <source>
        <dbReference type="Proteomes" id="UP000805614"/>
    </source>
</evidence>
<dbReference type="Pfam" id="PF00571">
    <property type="entry name" value="CBS"/>
    <property type="match status" value="2"/>
</dbReference>
<gene>
    <name evidence="4" type="ORF">HKK74_19520</name>
</gene>
<protein>
    <submittedName>
        <fullName evidence="4">CBS domain-containing protein</fullName>
    </submittedName>
</protein>
<name>A0ABR7LT67_9ACTN</name>
<keyword evidence="5" id="KW-1185">Reference proteome</keyword>
<keyword evidence="1 2" id="KW-0129">CBS domain</keyword>
<dbReference type="SMART" id="SM00116">
    <property type="entry name" value="CBS"/>
    <property type="match status" value="2"/>
</dbReference>